<dbReference type="GO" id="GO:0005829">
    <property type="term" value="C:cytosol"/>
    <property type="evidence" value="ECO:0007669"/>
    <property type="project" value="TreeGrafter"/>
</dbReference>
<dbReference type="Gene3D" id="3.40.50.12230">
    <property type="match status" value="1"/>
</dbReference>
<dbReference type="PANTHER" id="PTHR11138:SF5">
    <property type="entry name" value="METHIONYL-TRNA FORMYLTRANSFERASE, MITOCHONDRIAL"/>
    <property type="match status" value="1"/>
</dbReference>
<dbReference type="InterPro" id="IPR002376">
    <property type="entry name" value="Formyl_transf_N"/>
</dbReference>
<dbReference type="HAMAP" id="MF_00182">
    <property type="entry name" value="Formyl_trans"/>
    <property type="match status" value="1"/>
</dbReference>
<keyword evidence="4" id="KW-0648">Protein biosynthesis</keyword>
<dbReference type="PANTHER" id="PTHR11138">
    <property type="entry name" value="METHIONYL-TRNA FORMYLTRANSFERASE"/>
    <property type="match status" value="1"/>
</dbReference>
<dbReference type="GO" id="GO:0004479">
    <property type="term" value="F:methionyl-tRNA formyltransferase activity"/>
    <property type="evidence" value="ECO:0007669"/>
    <property type="project" value="UniProtKB-EC"/>
</dbReference>
<dbReference type="InterPro" id="IPR005793">
    <property type="entry name" value="Formyl_trans_C"/>
</dbReference>
<dbReference type="CDD" id="cd08646">
    <property type="entry name" value="FMT_core_Met-tRNA-FMT_N"/>
    <property type="match status" value="1"/>
</dbReference>
<sequence length="323" mass="34775">MSGEGLKDTKVLFMGTPDFAVPSLSALIEAGFDLVGVVTRPERAKGRGRKAAPTPVKMRALKSSIRVLEPERPDDAFVEELNALSLDLIVVVAYGKILPKAVLEAPRLGAVNLHASLLPAYRGAGPINRAIMNGDRVTGTTTMFMDEGMDTGDILLTSSLEIGGQETAGELSERMAKDGALLLVETLRRLVKGEIKAVPQDNSKASYAPMLKKADGRVDWNLTPQEIDNRRRGLSPWPGAFTTLRGKTLKLHRGRVAQGAAPSRGPDYCPVPGIITDVSGEGIRVGCKGGEYVIEELQLEGKRRMTAKEFLMGFKLVRGESLG</sequence>
<dbReference type="CDD" id="cd08704">
    <property type="entry name" value="Met_tRNA_FMT_C"/>
    <property type="match status" value="1"/>
</dbReference>
<comment type="similarity">
    <text evidence="1">Belongs to the Fmt family.</text>
</comment>
<dbReference type="InterPro" id="IPR044135">
    <property type="entry name" value="Met-tRNA-FMT_C"/>
</dbReference>
<dbReference type="InterPro" id="IPR011034">
    <property type="entry name" value="Formyl_transferase-like_C_sf"/>
</dbReference>
<feature type="domain" description="Formyl transferase N-terminal" evidence="5">
    <location>
        <begin position="10"/>
        <end position="186"/>
    </location>
</feature>
<evidence type="ECO:0000259" key="6">
    <source>
        <dbReference type="Pfam" id="PF02911"/>
    </source>
</evidence>
<keyword evidence="3 7" id="KW-0808">Transferase</keyword>
<evidence type="ECO:0000313" key="7">
    <source>
        <dbReference type="EMBL" id="VAW39266.1"/>
    </source>
</evidence>
<dbReference type="EC" id="2.1.2.9" evidence="2"/>
<name>A0A3B0W3T6_9ZZZZ</name>
<evidence type="ECO:0000256" key="1">
    <source>
        <dbReference type="ARBA" id="ARBA00010699"/>
    </source>
</evidence>
<dbReference type="SUPFAM" id="SSF53328">
    <property type="entry name" value="Formyltransferase"/>
    <property type="match status" value="1"/>
</dbReference>
<proteinExistence type="inferred from homology"/>
<dbReference type="AlphaFoldDB" id="A0A3B0W3T6"/>
<dbReference type="Pfam" id="PF00551">
    <property type="entry name" value="Formyl_trans_N"/>
    <property type="match status" value="1"/>
</dbReference>
<dbReference type="InterPro" id="IPR036477">
    <property type="entry name" value="Formyl_transf_N_sf"/>
</dbReference>
<evidence type="ECO:0000259" key="5">
    <source>
        <dbReference type="Pfam" id="PF00551"/>
    </source>
</evidence>
<dbReference type="InterPro" id="IPR001555">
    <property type="entry name" value="GART_AS"/>
</dbReference>
<evidence type="ECO:0000256" key="4">
    <source>
        <dbReference type="ARBA" id="ARBA00022917"/>
    </source>
</evidence>
<dbReference type="InterPro" id="IPR005794">
    <property type="entry name" value="Fmt"/>
</dbReference>
<dbReference type="NCBIfam" id="TIGR00460">
    <property type="entry name" value="fmt"/>
    <property type="match status" value="1"/>
</dbReference>
<gene>
    <name evidence="7" type="ORF">MNBD_DELTA02-1068</name>
</gene>
<organism evidence="7">
    <name type="scientific">hydrothermal vent metagenome</name>
    <dbReference type="NCBI Taxonomy" id="652676"/>
    <lineage>
        <taxon>unclassified sequences</taxon>
        <taxon>metagenomes</taxon>
        <taxon>ecological metagenomes</taxon>
    </lineage>
</organism>
<protein>
    <recommendedName>
        <fullName evidence="2">methionyl-tRNA formyltransferase</fullName>
        <ecNumber evidence="2">2.1.2.9</ecNumber>
    </recommendedName>
</protein>
<feature type="domain" description="Formyl transferase C-terminal" evidence="6">
    <location>
        <begin position="211"/>
        <end position="314"/>
    </location>
</feature>
<evidence type="ECO:0000256" key="3">
    <source>
        <dbReference type="ARBA" id="ARBA00022679"/>
    </source>
</evidence>
<reference evidence="7" key="1">
    <citation type="submission" date="2018-06" db="EMBL/GenBank/DDBJ databases">
        <authorList>
            <person name="Zhirakovskaya E."/>
        </authorList>
    </citation>
    <scope>NUCLEOTIDE SEQUENCE</scope>
</reference>
<evidence type="ECO:0000256" key="2">
    <source>
        <dbReference type="ARBA" id="ARBA00012261"/>
    </source>
</evidence>
<dbReference type="EMBL" id="UOEZ01000085">
    <property type="protein sequence ID" value="VAW39266.1"/>
    <property type="molecule type" value="Genomic_DNA"/>
</dbReference>
<dbReference type="Pfam" id="PF02911">
    <property type="entry name" value="Formyl_trans_C"/>
    <property type="match status" value="1"/>
</dbReference>
<dbReference type="InterPro" id="IPR041711">
    <property type="entry name" value="Met-tRNA-FMT_N"/>
</dbReference>
<dbReference type="SUPFAM" id="SSF50486">
    <property type="entry name" value="FMT C-terminal domain-like"/>
    <property type="match status" value="1"/>
</dbReference>
<dbReference type="PROSITE" id="PS00373">
    <property type="entry name" value="GART"/>
    <property type="match status" value="1"/>
</dbReference>
<accession>A0A3B0W3T6</accession>